<evidence type="ECO:0000313" key="3">
    <source>
        <dbReference type="Proteomes" id="UP000265200"/>
    </source>
</evidence>
<proteinExistence type="predicted"/>
<dbReference type="InterPro" id="IPR000477">
    <property type="entry name" value="RT_dom"/>
</dbReference>
<dbReference type="Proteomes" id="UP000265200">
    <property type="component" value="Chromosome 3"/>
</dbReference>
<dbReference type="InterPro" id="IPR005135">
    <property type="entry name" value="Endo/exonuclease/phosphatase"/>
</dbReference>
<dbReference type="CDD" id="cd09076">
    <property type="entry name" value="L1-EN"/>
    <property type="match status" value="1"/>
</dbReference>
<dbReference type="SUPFAM" id="SSF56672">
    <property type="entry name" value="DNA/RNA polymerases"/>
    <property type="match status" value="1"/>
</dbReference>
<dbReference type="Pfam" id="PF00078">
    <property type="entry name" value="RVT_1"/>
    <property type="match status" value="1"/>
</dbReference>
<feature type="domain" description="Reverse transcriptase" evidence="1">
    <location>
        <begin position="505"/>
        <end position="777"/>
    </location>
</feature>
<evidence type="ECO:0000259" key="1">
    <source>
        <dbReference type="PROSITE" id="PS50878"/>
    </source>
</evidence>
<dbReference type="InterPro" id="IPR036691">
    <property type="entry name" value="Endo/exonu/phosph_ase_sf"/>
</dbReference>
<sequence>MVNSADAGGAAVRFITWNVKGLNGPVKRARIFNHLKHLKCDIAFLQETHLLVKDQVRLKKSWVGNIFHSNLNSKTCGTVILIHKKIQFAETTIIPDPQGRFVIVSGLLYHKPVVLVNIYAPNWDDEKFISKIISLIPDLNSHQLIFGGDLNCVINPALDRSNPKSTNLSKKAKILSNFMNEIGCVDPWRVLYPQSKSYSFFSPVHHSYSRIDYFYIDQNLLPFVSKVEYSSIIESDHAPVLLDLVFPYYKSERPPWKFDRNLLAEDSFCKMISQRIDDFIETNQKDDISPSILWETLKAVIRGEIISYSAKIKKMKRTTQEELIKSISKVDAQYSASPSPELYKKRLDLQTKYNFIATEKTEQLLLKSRGYLYEHGDKAGRFLAHQLKCRSAAQLIPQITKKDGTLTIDPAEINKAFTSFYSDLYMSEMTEDCSEMEMFLNNLESPLVTEIHRTNAELPLDHKEITNAIHSMQNGKAPGPDGYPIEFYKKFSNRLSPILLDMFNDSLSRGSLPQTLTEASITLLLKPGKDGKDCSSYRPISLLNCDAKILAKVLSLRLESTMQDVISDDQTGFMPGRHLFKNVRRLFNIIYSPASAAEAEVVIALDAEKAFDRVEWRYLFACLKKFGYGPNFISWIKLLYKSPKASVISNSKRSQYFQLSRGTRQGCPLSPLLFALAIEPLSITLKTLPSISGIHRGGKEHRVSLYADDLLLYLSDPILNVPHIIYALRKFGAFSGYKLNLSKSECYPVNDLALQIQNGALPFQMSTNGFKYLGINITRDMQHLHQKNFCHLLEKTKLDLKKWRTLQLSLAGKVNCVKMTVLPKFLYLFQCIPLYIPKIFFKSLDKIFVSFLWDGRKPRIRLELLQRSKNQGGLAFPNFQYYYWASNVKNILHWLHSPSVDWCRLEAASCISTSLRALVTSDLSLSALKYTDNPVIINTLKIWFQFRRNFDCGDLLHLSPINMTHLFPHARLDSGFILWKQQGIHLFKDMYINSVFASFDDLSIKFNLPRSSLFRYFQIRHFLQRHTPDFPYLPLCSGIEALLETPVHLRRFISRIHDQITSLKNTNLVKLRTDWVNELGEELALEDDIWNDALLKVNGSSSCAKLNLIQFKVVHRIHYSKAKLAKIYPNVEASCDRCHHTPAD</sequence>
<name>A0A3P9H4I6_ORYLA</name>
<dbReference type="GO" id="GO:0003824">
    <property type="term" value="F:catalytic activity"/>
    <property type="evidence" value="ECO:0007669"/>
    <property type="project" value="InterPro"/>
</dbReference>
<dbReference type="PANTHER" id="PTHR31635">
    <property type="entry name" value="REVERSE TRANSCRIPTASE DOMAIN-CONTAINING PROTEIN-RELATED"/>
    <property type="match status" value="1"/>
</dbReference>
<dbReference type="PANTHER" id="PTHR31635:SF196">
    <property type="entry name" value="REVERSE TRANSCRIPTASE DOMAIN-CONTAINING PROTEIN-RELATED"/>
    <property type="match status" value="1"/>
</dbReference>
<reference evidence="2 3" key="2">
    <citation type="submission" date="2017-04" db="EMBL/GenBank/DDBJ databases">
        <title>CpG methylation of centromeres and impact of large insertions on vertebrate speciation.</title>
        <authorList>
            <person name="Ichikawa K."/>
            <person name="Yoshimura J."/>
            <person name="Morishita S."/>
        </authorList>
    </citation>
    <scope>NUCLEOTIDE SEQUENCE</scope>
    <source>
        <strain evidence="2 3">HSOK</strain>
    </source>
</reference>
<dbReference type="InterPro" id="IPR043502">
    <property type="entry name" value="DNA/RNA_pol_sf"/>
</dbReference>
<dbReference type="CDD" id="cd01650">
    <property type="entry name" value="RT_nLTR_like"/>
    <property type="match status" value="1"/>
</dbReference>
<reference evidence="2" key="4">
    <citation type="submission" date="2025-09" db="UniProtKB">
        <authorList>
            <consortium name="Ensembl"/>
        </authorList>
    </citation>
    <scope>IDENTIFICATION</scope>
    <source>
        <strain evidence="2">HSOK</strain>
    </source>
</reference>
<dbReference type="Pfam" id="PF03372">
    <property type="entry name" value="Exo_endo_phos"/>
    <property type="match status" value="1"/>
</dbReference>
<evidence type="ECO:0000313" key="2">
    <source>
        <dbReference type="Ensembl" id="ENSORLP00015002720.1"/>
    </source>
</evidence>
<dbReference type="SUPFAM" id="SSF56219">
    <property type="entry name" value="DNase I-like"/>
    <property type="match status" value="1"/>
</dbReference>
<organism evidence="2 3">
    <name type="scientific">Oryzias latipes</name>
    <name type="common">Japanese rice fish</name>
    <name type="synonym">Japanese killifish</name>
    <dbReference type="NCBI Taxonomy" id="8090"/>
    <lineage>
        <taxon>Eukaryota</taxon>
        <taxon>Metazoa</taxon>
        <taxon>Chordata</taxon>
        <taxon>Craniata</taxon>
        <taxon>Vertebrata</taxon>
        <taxon>Euteleostomi</taxon>
        <taxon>Actinopterygii</taxon>
        <taxon>Neopterygii</taxon>
        <taxon>Teleostei</taxon>
        <taxon>Neoteleostei</taxon>
        <taxon>Acanthomorphata</taxon>
        <taxon>Ovalentaria</taxon>
        <taxon>Atherinomorphae</taxon>
        <taxon>Beloniformes</taxon>
        <taxon>Adrianichthyidae</taxon>
        <taxon>Oryziinae</taxon>
        <taxon>Oryzias</taxon>
    </lineage>
</organism>
<accession>A0A3P9H4I6</accession>
<reference evidence="2" key="3">
    <citation type="submission" date="2025-08" db="UniProtKB">
        <authorList>
            <consortium name="Ensembl"/>
        </authorList>
    </citation>
    <scope>IDENTIFICATION</scope>
    <source>
        <strain evidence="2">HSOK</strain>
    </source>
</reference>
<reference key="1">
    <citation type="journal article" date="2007" name="Nature">
        <title>The medaka draft genome and insights into vertebrate genome evolution.</title>
        <authorList>
            <person name="Kasahara M."/>
            <person name="Naruse K."/>
            <person name="Sasaki S."/>
            <person name="Nakatani Y."/>
            <person name="Qu W."/>
            <person name="Ahsan B."/>
            <person name="Yamada T."/>
            <person name="Nagayasu Y."/>
            <person name="Doi K."/>
            <person name="Kasai Y."/>
            <person name="Jindo T."/>
            <person name="Kobayashi D."/>
            <person name="Shimada A."/>
            <person name="Toyoda A."/>
            <person name="Kuroki Y."/>
            <person name="Fujiyama A."/>
            <person name="Sasaki T."/>
            <person name="Shimizu A."/>
            <person name="Asakawa S."/>
            <person name="Shimizu N."/>
            <person name="Hashimoto S."/>
            <person name="Yang J."/>
            <person name="Lee Y."/>
            <person name="Matsushima K."/>
            <person name="Sugano S."/>
            <person name="Sakaizumi M."/>
            <person name="Narita T."/>
            <person name="Ohishi K."/>
            <person name="Haga S."/>
            <person name="Ohta F."/>
            <person name="Nomoto H."/>
            <person name="Nogata K."/>
            <person name="Morishita T."/>
            <person name="Endo T."/>
            <person name="Shin-I T."/>
            <person name="Takeda H."/>
            <person name="Morishita S."/>
            <person name="Kohara Y."/>
        </authorList>
    </citation>
    <scope>NUCLEOTIDE SEQUENCE [LARGE SCALE GENOMIC DNA]</scope>
    <source>
        <strain>Hd-rR</strain>
    </source>
</reference>
<dbReference type="Ensembl" id="ENSORLT00015010491.1">
    <property type="protein sequence ID" value="ENSORLP00015002720.1"/>
    <property type="gene ID" value="ENSORLG00015003402.1"/>
</dbReference>
<dbReference type="Gene3D" id="3.60.10.10">
    <property type="entry name" value="Endonuclease/exonuclease/phosphatase"/>
    <property type="match status" value="1"/>
</dbReference>
<protein>
    <recommendedName>
        <fullName evidence="1">Reverse transcriptase domain-containing protein</fullName>
    </recommendedName>
</protein>
<dbReference type="PROSITE" id="PS50878">
    <property type="entry name" value="RT_POL"/>
    <property type="match status" value="1"/>
</dbReference>
<dbReference type="AlphaFoldDB" id="A0A3P9H4I6"/>